<comment type="subcellular location">
    <subcellularLocation>
        <location evidence="5">Mitochondrion</location>
    </subcellularLocation>
</comment>
<dbReference type="GO" id="GO:0005739">
    <property type="term" value="C:mitochondrion"/>
    <property type="evidence" value="ECO:0007669"/>
    <property type="project" value="UniProtKB-SubCell"/>
</dbReference>
<dbReference type="PANTHER" id="PTHR11715">
    <property type="entry name" value="GLYCINE CLEAVAGE SYSTEM H PROTEIN"/>
    <property type="match status" value="1"/>
</dbReference>
<keyword evidence="5" id="KW-0496">Mitochondrion</keyword>
<dbReference type="Pfam" id="PF01597">
    <property type="entry name" value="GCV_H"/>
    <property type="match status" value="1"/>
</dbReference>
<reference evidence="8" key="1">
    <citation type="submission" date="2020-11" db="EMBL/GenBank/DDBJ databases">
        <authorList>
            <person name="Tran Van P."/>
        </authorList>
    </citation>
    <scope>NUCLEOTIDE SEQUENCE</scope>
</reference>
<dbReference type="PANTHER" id="PTHR11715:SF3">
    <property type="entry name" value="GLYCINE CLEAVAGE SYSTEM H PROTEIN-RELATED"/>
    <property type="match status" value="1"/>
</dbReference>
<sequence>MFTMFSACLAFLLFFSVQRALNGFGRHFYVAFKYSDKHEWVKMEGNVGTIGITHYAQDALGDVVFAQLPDVGTIIGSKDECGALESVKAASELFSPVSGKVVEKNSAVEESPGLINQSCYDKGKPNKFRLALKFLEALSSDQLTNPAVQRSVHLATSLGVPGFDFRMGQLVVAWQTDVPSGSVRKATVNYLTPYFPSTSLQCCLGFIADGGTVEDPTNLLWSGFLATGPEVPGSVPGACKCSVKQWV</sequence>
<proteinExistence type="inferred from homology"/>
<evidence type="ECO:0000256" key="1">
    <source>
        <dbReference type="ARBA" id="ARBA00009249"/>
    </source>
</evidence>
<dbReference type="InterPro" id="IPR000089">
    <property type="entry name" value="Biotin_lipoyl"/>
</dbReference>
<dbReference type="InterPro" id="IPR003016">
    <property type="entry name" value="2-oxoA_DH_lipoyl-BS"/>
</dbReference>
<accession>A0A7R9JQ49</accession>
<comment type="similarity">
    <text evidence="1 5">Belongs to the GcvH family.</text>
</comment>
<dbReference type="GO" id="GO:0009249">
    <property type="term" value="P:protein lipoylation"/>
    <property type="evidence" value="ECO:0007669"/>
    <property type="project" value="TreeGrafter"/>
</dbReference>
<dbReference type="PROSITE" id="PS00189">
    <property type="entry name" value="LIPOYL"/>
    <property type="match status" value="1"/>
</dbReference>
<evidence type="ECO:0000256" key="3">
    <source>
        <dbReference type="ARBA" id="ARBA00022946"/>
    </source>
</evidence>
<dbReference type="InterPro" id="IPR033753">
    <property type="entry name" value="GCV_H/Fam206"/>
</dbReference>
<feature type="modified residue" description="N6-lipoyllysine" evidence="4">
    <location>
        <position position="88"/>
    </location>
</feature>
<evidence type="ECO:0000256" key="4">
    <source>
        <dbReference type="PIRSR" id="PIRSR617453-50"/>
    </source>
</evidence>
<dbReference type="CDD" id="cd06848">
    <property type="entry name" value="GCS_H"/>
    <property type="match status" value="1"/>
</dbReference>
<evidence type="ECO:0000256" key="5">
    <source>
        <dbReference type="RuleBase" id="RU364055"/>
    </source>
</evidence>
<evidence type="ECO:0000313" key="8">
    <source>
        <dbReference type="EMBL" id="CAD7587187.1"/>
    </source>
</evidence>
<name>A0A7R9JQ49_TIMGE</name>
<dbReference type="InterPro" id="IPR011053">
    <property type="entry name" value="Single_hybrid_motif"/>
</dbReference>
<dbReference type="AlphaFoldDB" id="A0A7R9JQ49"/>
<feature type="chain" id="PRO_5031444970" description="Glycine cleavage system H protein" evidence="6">
    <location>
        <begin position="21"/>
        <end position="247"/>
    </location>
</feature>
<feature type="domain" description="Lipoyl-binding" evidence="7">
    <location>
        <begin position="47"/>
        <end position="129"/>
    </location>
</feature>
<dbReference type="NCBIfam" id="NF002270">
    <property type="entry name" value="PRK01202.1"/>
    <property type="match status" value="1"/>
</dbReference>
<protein>
    <recommendedName>
        <fullName evidence="5">Glycine cleavage system H protein</fullName>
    </recommendedName>
</protein>
<dbReference type="NCBIfam" id="TIGR00527">
    <property type="entry name" value="gcvH"/>
    <property type="match status" value="1"/>
</dbReference>
<dbReference type="GO" id="GO:0005960">
    <property type="term" value="C:glycine cleavage complex"/>
    <property type="evidence" value="ECO:0007669"/>
    <property type="project" value="UniProtKB-UniRule"/>
</dbReference>
<comment type="cofactor">
    <cofactor evidence="5">
        <name>(R)-lipoate</name>
        <dbReference type="ChEBI" id="CHEBI:83088"/>
    </cofactor>
    <text evidence="5">Binds 1 lipoyl cofactor covalently.</text>
</comment>
<comment type="function">
    <text evidence="5">The H protein shuttles the methylamine group of glycine from the P protein to the T protein.</text>
</comment>
<dbReference type="EMBL" id="OE839428">
    <property type="protein sequence ID" value="CAD7587187.1"/>
    <property type="molecule type" value="Genomic_DNA"/>
</dbReference>
<evidence type="ECO:0000259" key="7">
    <source>
        <dbReference type="PROSITE" id="PS50968"/>
    </source>
</evidence>
<keyword evidence="2 4" id="KW-0450">Lipoyl</keyword>
<dbReference type="PROSITE" id="PS50968">
    <property type="entry name" value="BIOTINYL_LIPOYL"/>
    <property type="match status" value="1"/>
</dbReference>
<dbReference type="Gene3D" id="2.40.50.100">
    <property type="match status" value="1"/>
</dbReference>
<dbReference type="SUPFAM" id="SSF51230">
    <property type="entry name" value="Single hybrid motif"/>
    <property type="match status" value="1"/>
</dbReference>
<feature type="signal peptide" evidence="6">
    <location>
        <begin position="1"/>
        <end position="20"/>
    </location>
</feature>
<dbReference type="GO" id="GO:0019464">
    <property type="term" value="P:glycine decarboxylation via glycine cleavage system"/>
    <property type="evidence" value="ECO:0007669"/>
    <property type="project" value="UniProtKB-UniRule"/>
</dbReference>
<keyword evidence="3 5" id="KW-0809">Transit peptide</keyword>
<dbReference type="InterPro" id="IPR017453">
    <property type="entry name" value="GCV_H_sub"/>
</dbReference>
<gene>
    <name evidence="8" type="ORF">TGEB3V08_LOCUS1409</name>
</gene>
<evidence type="ECO:0000256" key="2">
    <source>
        <dbReference type="ARBA" id="ARBA00022823"/>
    </source>
</evidence>
<comment type="subunit">
    <text evidence="5">The glycine cleavage system is composed of four proteins: P, T, L and H.</text>
</comment>
<keyword evidence="6" id="KW-0732">Signal</keyword>
<dbReference type="InterPro" id="IPR002930">
    <property type="entry name" value="GCV_H"/>
</dbReference>
<evidence type="ECO:0000256" key="6">
    <source>
        <dbReference type="SAM" id="SignalP"/>
    </source>
</evidence>
<organism evidence="8">
    <name type="scientific">Timema genevievae</name>
    <name type="common">Walking stick</name>
    <dbReference type="NCBI Taxonomy" id="629358"/>
    <lineage>
        <taxon>Eukaryota</taxon>
        <taxon>Metazoa</taxon>
        <taxon>Ecdysozoa</taxon>
        <taxon>Arthropoda</taxon>
        <taxon>Hexapoda</taxon>
        <taxon>Insecta</taxon>
        <taxon>Pterygota</taxon>
        <taxon>Neoptera</taxon>
        <taxon>Polyneoptera</taxon>
        <taxon>Phasmatodea</taxon>
        <taxon>Timematodea</taxon>
        <taxon>Timematoidea</taxon>
        <taxon>Timematidae</taxon>
        <taxon>Timema</taxon>
    </lineage>
</organism>